<sequence length="300" mass="33732">MSAGSYEYKLLGFSRELDLRPLQFVSPMPPARICSVCGLVPQVIGSLLCGHVLCKRCYQRCLVDGVLICPLDLAVCPEDDVLWMRFPAENLIGKQVKCWNVVNGCNVTTAVSNIARHFQKDCEYHVINCPKCSRKVLSGDLYHHLRCCGSLAEHSAARANFGHYVDERKSQKNRPQNAGQVALLKAVLEEHTNEWRRELEELSSSHNDRLNEAKQKIAALKDSLDTERNHTKEQIKRSQKVAAECKKESERHAAELAALNKKLEILRAQVDELSVVTNLHSGVVEKMSNFMNAVEAALRE</sequence>
<dbReference type="GO" id="GO:0008270">
    <property type="term" value="F:zinc ion binding"/>
    <property type="evidence" value="ECO:0007669"/>
    <property type="project" value="UniProtKB-KW"/>
</dbReference>
<dbReference type="InterPro" id="IPR013083">
    <property type="entry name" value="Znf_RING/FYVE/PHD"/>
</dbReference>
<keyword evidence="3" id="KW-0862">Zinc</keyword>
<name>A0A9J6FHA2_HAELO</name>
<dbReference type="AlphaFoldDB" id="A0A9J6FHA2"/>
<dbReference type="SUPFAM" id="SSF57850">
    <property type="entry name" value="RING/U-box"/>
    <property type="match status" value="1"/>
</dbReference>
<keyword evidence="2" id="KW-0863">Zinc-finger</keyword>
<dbReference type="CDD" id="cd16449">
    <property type="entry name" value="RING-HC"/>
    <property type="match status" value="1"/>
</dbReference>
<evidence type="ECO:0000256" key="1">
    <source>
        <dbReference type="ARBA" id="ARBA00022723"/>
    </source>
</evidence>
<dbReference type="SUPFAM" id="SSF49599">
    <property type="entry name" value="TRAF domain-like"/>
    <property type="match status" value="1"/>
</dbReference>
<evidence type="ECO:0000313" key="5">
    <source>
        <dbReference type="EMBL" id="KAH9362434.1"/>
    </source>
</evidence>
<dbReference type="EMBL" id="JABSTR010000001">
    <property type="protein sequence ID" value="KAH9362434.1"/>
    <property type="molecule type" value="Genomic_DNA"/>
</dbReference>
<evidence type="ECO:0000256" key="3">
    <source>
        <dbReference type="ARBA" id="ARBA00022833"/>
    </source>
</evidence>
<keyword evidence="4" id="KW-0175">Coiled coil</keyword>
<dbReference type="OMA" id="ARANFGH"/>
<evidence type="ECO:0000313" key="6">
    <source>
        <dbReference type="Proteomes" id="UP000821853"/>
    </source>
</evidence>
<dbReference type="InterPro" id="IPR017907">
    <property type="entry name" value="Znf_RING_CS"/>
</dbReference>
<proteinExistence type="predicted"/>
<gene>
    <name evidence="5" type="ORF">HPB48_020156</name>
</gene>
<dbReference type="VEuPathDB" id="VectorBase:HLOH_040856"/>
<accession>A0A9J6FHA2</accession>
<reference evidence="5 6" key="1">
    <citation type="journal article" date="2020" name="Cell">
        <title>Large-Scale Comparative Analyses of Tick Genomes Elucidate Their Genetic Diversity and Vector Capacities.</title>
        <authorList>
            <consortium name="Tick Genome and Microbiome Consortium (TIGMIC)"/>
            <person name="Jia N."/>
            <person name="Wang J."/>
            <person name="Shi W."/>
            <person name="Du L."/>
            <person name="Sun Y."/>
            <person name="Zhan W."/>
            <person name="Jiang J.F."/>
            <person name="Wang Q."/>
            <person name="Zhang B."/>
            <person name="Ji P."/>
            <person name="Bell-Sakyi L."/>
            <person name="Cui X.M."/>
            <person name="Yuan T.T."/>
            <person name="Jiang B.G."/>
            <person name="Yang W.F."/>
            <person name="Lam T.T."/>
            <person name="Chang Q.C."/>
            <person name="Ding S.J."/>
            <person name="Wang X.J."/>
            <person name="Zhu J.G."/>
            <person name="Ruan X.D."/>
            <person name="Zhao L."/>
            <person name="Wei J.T."/>
            <person name="Ye R.Z."/>
            <person name="Que T.C."/>
            <person name="Du C.H."/>
            <person name="Zhou Y.H."/>
            <person name="Cheng J.X."/>
            <person name="Dai P.F."/>
            <person name="Guo W.B."/>
            <person name="Han X.H."/>
            <person name="Huang E.J."/>
            <person name="Li L.F."/>
            <person name="Wei W."/>
            <person name="Gao Y.C."/>
            <person name="Liu J.Z."/>
            <person name="Shao H.Z."/>
            <person name="Wang X."/>
            <person name="Wang C.C."/>
            <person name="Yang T.C."/>
            <person name="Huo Q.B."/>
            <person name="Li W."/>
            <person name="Chen H.Y."/>
            <person name="Chen S.E."/>
            <person name="Zhou L.G."/>
            <person name="Ni X.B."/>
            <person name="Tian J.H."/>
            <person name="Sheng Y."/>
            <person name="Liu T."/>
            <person name="Pan Y.S."/>
            <person name="Xia L.Y."/>
            <person name="Li J."/>
            <person name="Zhao F."/>
            <person name="Cao W.C."/>
        </authorList>
    </citation>
    <scope>NUCLEOTIDE SEQUENCE [LARGE SCALE GENOMIC DNA]</scope>
    <source>
        <strain evidence="5">HaeL-2018</strain>
    </source>
</reference>
<dbReference type="Proteomes" id="UP000821853">
    <property type="component" value="Chromosome 1"/>
</dbReference>
<dbReference type="OrthoDB" id="4788989at2759"/>
<keyword evidence="1" id="KW-0479">Metal-binding</keyword>
<dbReference type="PROSITE" id="PS00518">
    <property type="entry name" value="ZF_RING_1"/>
    <property type="match status" value="1"/>
</dbReference>
<evidence type="ECO:0000256" key="4">
    <source>
        <dbReference type="SAM" id="Coils"/>
    </source>
</evidence>
<feature type="coiled-coil region" evidence="4">
    <location>
        <begin position="185"/>
        <end position="276"/>
    </location>
</feature>
<dbReference type="Gene3D" id="3.30.40.10">
    <property type="entry name" value="Zinc/RING finger domain, C3HC4 (zinc finger)"/>
    <property type="match status" value="1"/>
</dbReference>
<keyword evidence="6" id="KW-1185">Reference proteome</keyword>
<protein>
    <submittedName>
        <fullName evidence="5">Uncharacterized protein</fullName>
    </submittedName>
</protein>
<organism evidence="5 6">
    <name type="scientific">Haemaphysalis longicornis</name>
    <name type="common">Bush tick</name>
    <dbReference type="NCBI Taxonomy" id="44386"/>
    <lineage>
        <taxon>Eukaryota</taxon>
        <taxon>Metazoa</taxon>
        <taxon>Ecdysozoa</taxon>
        <taxon>Arthropoda</taxon>
        <taxon>Chelicerata</taxon>
        <taxon>Arachnida</taxon>
        <taxon>Acari</taxon>
        <taxon>Parasitiformes</taxon>
        <taxon>Ixodida</taxon>
        <taxon>Ixodoidea</taxon>
        <taxon>Ixodidae</taxon>
        <taxon>Haemaphysalinae</taxon>
        <taxon>Haemaphysalis</taxon>
    </lineage>
</organism>
<evidence type="ECO:0000256" key="2">
    <source>
        <dbReference type="ARBA" id="ARBA00022771"/>
    </source>
</evidence>
<comment type="caution">
    <text evidence="5">The sequence shown here is derived from an EMBL/GenBank/DDBJ whole genome shotgun (WGS) entry which is preliminary data.</text>
</comment>